<dbReference type="InterPro" id="IPR001763">
    <property type="entry name" value="Rhodanese-like_dom"/>
</dbReference>
<dbReference type="SUPFAM" id="SSF52821">
    <property type="entry name" value="Rhodanese/Cell cycle control phosphatase"/>
    <property type="match status" value="1"/>
</dbReference>
<comment type="caution">
    <text evidence="3">The sequence shown here is derived from an EMBL/GenBank/DDBJ whole genome shotgun (WGS) entry which is preliminary data.</text>
</comment>
<dbReference type="InterPro" id="IPR022376">
    <property type="entry name" value="PQQ_CXXCW"/>
</dbReference>
<evidence type="ECO:0000256" key="1">
    <source>
        <dbReference type="SAM" id="MobiDB-lite"/>
    </source>
</evidence>
<dbReference type="Gene3D" id="3.40.250.10">
    <property type="entry name" value="Rhodanese-like domain"/>
    <property type="match status" value="1"/>
</dbReference>
<dbReference type="EMBL" id="BSFM01000012">
    <property type="protein sequence ID" value="GLK84338.1"/>
    <property type="molecule type" value="Genomic_DNA"/>
</dbReference>
<sequence>MTVHAARGEEPARGTASLPGCLLPRSPMVRIAWLGMAGLAVALIAFTPAKAQNPAGPSPTGQAGGQKGGPADEPTAVAEPEGYRMDAYRAPTPAALKGARVIDTGEAERLWRAKAALFVDVLPRDVKPANLAPGTVWRDKPRDHLPGSAWLPNVGYGALSEPVDGYFRRNLEALTAGRREAPLVFYCLTDCWMSWNAAKRAMAYGYSDVAWYPQGSDGWAKAGLPLERAMPLE</sequence>
<reference evidence="3" key="2">
    <citation type="submission" date="2023-01" db="EMBL/GenBank/DDBJ databases">
        <authorList>
            <person name="Sun Q."/>
            <person name="Evtushenko L."/>
        </authorList>
    </citation>
    <scope>NUCLEOTIDE SEQUENCE</scope>
    <source>
        <strain evidence="3">VKM B-2789</strain>
    </source>
</reference>
<proteinExistence type="predicted"/>
<accession>A0A9W6JZS8</accession>
<name>A0A9W6JZS8_9HYPH</name>
<feature type="region of interest" description="Disordered" evidence="1">
    <location>
        <begin position="53"/>
        <end position="77"/>
    </location>
</feature>
<evidence type="ECO:0000313" key="3">
    <source>
        <dbReference type="EMBL" id="GLK84338.1"/>
    </source>
</evidence>
<dbReference type="AlphaFoldDB" id="A0A9W6JZS8"/>
<protein>
    <recommendedName>
        <fullName evidence="2">Rhodanese domain-containing protein</fullName>
    </recommendedName>
</protein>
<organism evidence="3 4">
    <name type="scientific">Ancylobacter defluvii</name>
    <dbReference type="NCBI Taxonomy" id="1282440"/>
    <lineage>
        <taxon>Bacteria</taxon>
        <taxon>Pseudomonadati</taxon>
        <taxon>Pseudomonadota</taxon>
        <taxon>Alphaproteobacteria</taxon>
        <taxon>Hyphomicrobiales</taxon>
        <taxon>Xanthobacteraceae</taxon>
        <taxon>Ancylobacter</taxon>
    </lineage>
</organism>
<dbReference type="NCBIfam" id="TIGR03865">
    <property type="entry name" value="PQQ_CXXCW"/>
    <property type="match status" value="1"/>
</dbReference>
<reference evidence="3" key="1">
    <citation type="journal article" date="2014" name="Int. J. Syst. Evol. Microbiol.">
        <title>Complete genome sequence of Corynebacterium casei LMG S-19264T (=DSM 44701T), isolated from a smear-ripened cheese.</title>
        <authorList>
            <consortium name="US DOE Joint Genome Institute (JGI-PGF)"/>
            <person name="Walter F."/>
            <person name="Albersmeier A."/>
            <person name="Kalinowski J."/>
            <person name="Ruckert C."/>
        </authorList>
    </citation>
    <scope>NUCLEOTIDE SEQUENCE</scope>
    <source>
        <strain evidence="3">VKM B-2789</strain>
    </source>
</reference>
<gene>
    <name evidence="3" type="ORF">GCM10017653_24080</name>
</gene>
<keyword evidence="4" id="KW-1185">Reference proteome</keyword>
<dbReference type="InterPro" id="IPR036873">
    <property type="entry name" value="Rhodanese-like_dom_sf"/>
</dbReference>
<feature type="domain" description="Rhodanese" evidence="2">
    <location>
        <begin position="144"/>
        <end position="228"/>
    </location>
</feature>
<dbReference type="CDD" id="cd00158">
    <property type="entry name" value="RHOD"/>
    <property type="match status" value="1"/>
</dbReference>
<evidence type="ECO:0000259" key="2">
    <source>
        <dbReference type="PROSITE" id="PS50206"/>
    </source>
</evidence>
<dbReference type="Proteomes" id="UP001143330">
    <property type="component" value="Unassembled WGS sequence"/>
</dbReference>
<evidence type="ECO:0000313" key="4">
    <source>
        <dbReference type="Proteomes" id="UP001143330"/>
    </source>
</evidence>
<dbReference type="PROSITE" id="PS50206">
    <property type="entry name" value="RHODANESE_3"/>
    <property type="match status" value="1"/>
</dbReference>